<gene>
    <name evidence="7" type="ORF">EDD57_11621</name>
</gene>
<accession>A0A4R2RVV9</accession>
<feature type="domain" description="Thioredoxin" evidence="6">
    <location>
        <begin position="47"/>
        <end position="216"/>
    </location>
</feature>
<dbReference type="InterPro" id="IPR003782">
    <property type="entry name" value="SCO1/SenC"/>
</dbReference>
<dbReference type="RefSeq" id="WP_131848716.1">
    <property type="nucleotide sequence ID" value="NZ_SLXV01000016.1"/>
</dbReference>
<keyword evidence="3" id="KW-0479">Metal-binding</keyword>
<keyword evidence="4" id="KW-1015">Disulfide bond</keyword>
<comment type="similarity">
    <text evidence="1">Belongs to the SCO1/2 family.</text>
</comment>
<reference evidence="7 8" key="1">
    <citation type="submission" date="2019-03" db="EMBL/GenBank/DDBJ databases">
        <title>Genomic Encyclopedia of Type Strains, Phase IV (KMG-IV): sequencing the most valuable type-strain genomes for metagenomic binning, comparative biology and taxonomic classification.</title>
        <authorList>
            <person name="Goeker M."/>
        </authorList>
    </citation>
    <scope>NUCLEOTIDE SEQUENCE [LARGE SCALE GENOMIC DNA]</scope>
    <source>
        <strain evidence="7 8">DSM 46831</strain>
    </source>
</reference>
<feature type="binding site" evidence="3">
    <location>
        <position position="85"/>
    </location>
    <ligand>
        <name>Cu cation</name>
        <dbReference type="ChEBI" id="CHEBI:23378"/>
    </ligand>
</feature>
<dbReference type="GO" id="GO:0046872">
    <property type="term" value="F:metal ion binding"/>
    <property type="evidence" value="ECO:0007669"/>
    <property type="project" value="UniProtKB-KW"/>
</dbReference>
<evidence type="ECO:0000256" key="2">
    <source>
        <dbReference type="ARBA" id="ARBA00023008"/>
    </source>
</evidence>
<evidence type="ECO:0000313" key="7">
    <source>
        <dbReference type="EMBL" id="TCP68560.1"/>
    </source>
</evidence>
<feature type="binding site" evidence="3">
    <location>
        <position position="89"/>
    </location>
    <ligand>
        <name>Cu cation</name>
        <dbReference type="ChEBI" id="CHEBI:23378"/>
    </ligand>
</feature>
<proteinExistence type="inferred from homology"/>
<feature type="binding site" evidence="3">
    <location>
        <position position="180"/>
    </location>
    <ligand>
        <name>Cu cation</name>
        <dbReference type="ChEBI" id="CHEBI:23378"/>
    </ligand>
</feature>
<dbReference type="InterPro" id="IPR036249">
    <property type="entry name" value="Thioredoxin-like_sf"/>
</dbReference>
<dbReference type="PANTHER" id="PTHR12151:SF25">
    <property type="entry name" value="LINALOOL DEHYDRATASE_ISOMERASE DOMAIN-CONTAINING PROTEIN"/>
    <property type="match status" value="1"/>
</dbReference>
<feature type="signal peptide" evidence="5">
    <location>
        <begin position="1"/>
        <end position="18"/>
    </location>
</feature>
<keyword evidence="2 3" id="KW-0186">Copper</keyword>
<evidence type="ECO:0000313" key="8">
    <source>
        <dbReference type="Proteomes" id="UP000294746"/>
    </source>
</evidence>
<dbReference type="PROSITE" id="PS51257">
    <property type="entry name" value="PROKAR_LIPOPROTEIN"/>
    <property type="match status" value="1"/>
</dbReference>
<dbReference type="EMBL" id="SLXV01000016">
    <property type="protein sequence ID" value="TCP68560.1"/>
    <property type="molecule type" value="Genomic_DNA"/>
</dbReference>
<name>A0A4R2RVV9_9BACL</name>
<comment type="caution">
    <text evidence="7">The sequence shown here is derived from an EMBL/GenBank/DDBJ whole genome shotgun (WGS) entry which is preliminary data.</text>
</comment>
<evidence type="ECO:0000256" key="4">
    <source>
        <dbReference type="PIRSR" id="PIRSR603782-2"/>
    </source>
</evidence>
<dbReference type="AlphaFoldDB" id="A0A4R2RVV9"/>
<dbReference type="Gene3D" id="3.40.30.10">
    <property type="entry name" value="Glutaredoxin"/>
    <property type="match status" value="1"/>
</dbReference>
<feature type="disulfide bond" description="Redox-active" evidence="4">
    <location>
        <begin position="85"/>
        <end position="89"/>
    </location>
</feature>
<feature type="chain" id="PRO_5038459790" evidence="5">
    <location>
        <begin position="19"/>
        <end position="218"/>
    </location>
</feature>
<dbReference type="InterPro" id="IPR013766">
    <property type="entry name" value="Thioredoxin_domain"/>
</dbReference>
<organism evidence="7 8">
    <name type="scientific">Baia soyae</name>
    <dbReference type="NCBI Taxonomy" id="1544746"/>
    <lineage>
        <taxon>Bacteria</taxon>
        <taxon>Bacillati</taxon>
        <taxon>Bacillota</taxon>
        <taxon>Bacilli</taxon>
        <taxon>Bacillales</taxon>
        <taxon>Thermoactinomycetaceae</taxon>
        <taxon>Baia</taxon>
    </lineage>
</organism>
<dbReference type="SUPFAM" id="SSF52833">
    <property type="entry name" value="Thioredoxin-like"/>
    <property type="match status" value="1"/>
</dbReference>
<keyword evidence="8" id="KW-1185">Reference proteome</keyword>
<protein>
    <submittedName>
        <fullName evidence="7">Protein SCO1/2</fullName>
    </submittedName>
</protein>
<dbReference type="Pfam" id="PF02630">
    <property type="entry name" value="SCO1-SenC"/>
    <property type="match status" value="1"/>
</dbReference>
<dbReference type="OrthoDB" id="9811998at2"/>
<evidence type="ECO:0000259" key="6">
    <source>
        <dbReference type="PROSITE" id="PS51352"/>
    </source>
</evidence>
<evidence type="ECO:0000256" key="5">
    <source>
        <dbReference type="SAM" id="SignalP"/>
    </source>
</evidence>
<evidence type="ECO:0000256" key="1">
    <source>
        <dbReference type="ARBA" id="ARBA00010996"/>
    </source>
</evidence>
<dbReference type="PROSITE" id="PS51352">
    <property type="entry name" value="THIOREDOXIN_2"/>
    <property type="match status" value="1"/>
</dbReference>
<dbReference type="CDD" id="cd02968">
    <property type="entry name" value="SCO"/>
    <property type="match status" value="1"/>
</dbReference>
<dbReference type="Proteomes" id="UP000294746">
    <property type="component" value="Unassembled WGS sequence"/>
</dbReference>
<dbReference type="PANTHER" id="PTHR12151">
    <property type="entry name" value="ELECTRON TRANSPORT PROTIN SCO1/SENC FAMILY MEMBER"/>
    <property type="match status" value="1"/>
</dbReference>
<keyword evidence="5" id="KW-0732">Signal</keyword>
<evidence type="ECO:0000256" key="3">
    <source>
        <dbReference type="PIRSR" id="PIRSR603782-1"/>
    </source>
</evidence>
<sequence>MKRFLVVGAVAVSVMSMAIGCSKSDEHAGHKEMANQQAASTSTNDVTKDNWQVPEFTYTDQDGKKFGSQDLKGKVYLSNFIFTSCPDVCPPMTANMRKIQEDLKAEGLNVEIVSFSVDPETDKPATLKAFGEKHKSDFSNWHFLTGYALSDMEKLARETFKGTVEKQESQVQGGKPLFQHPVQFYLVDGTGKVRKFYNGMNPDQALIKKDVKEVLGSK</sequence>